<dbReference type="Proteomes" id="UP001501444">
    <property type="component" value="Unassembled WGS sequence"/>
</dbReference>
<gene>
    <name evidence="2" type="ORF">GCM10010170_096140</name>
</gene>
<comment type="similarity">
    <text evidence="1">Belongs to the WXG100 family.</text>
</comment>
<dbReference type="SUPFAM" id="SSF140453">
    <property type="entry name" value="EsxAB dimer-like"/>
    <property type="match status" value="1"/>
</dbReference>
<dbReference type="Pfam" id="PF06013">
    <property type="entry name" value="WXG100"/>
    <property type="match status" value="1"/>
</dbReference>
<evidence type="ECO:0000313" key="2">
    <source>
        <dbReference type="EMBL" id="GAA2386001.1"/>
    </source>
</evidence>
<organism evidence="2 3">
    <name type="scientific">Dactylosporangium salmoneum</name>
    <dbReference type="NCBI Taxonomy" id="53361"/>
    <lineage>
        <taxon>Bacteria</taxon>
        <taxon>Bacillati</taxon>
        <taxon>Actinomycetota</taxon>
        <taxon>Actinomycetes</taxon>
        <taxon>Micromonosporales</taxon>
        <taxon>Micromonosporaceae</taxon>
        <taxon>Dactylosporangium</taxon>
    </lineage>
</organism>
<reference evidence="2 3" key="1">
    <citation type="journal article" date="2019" name="Int. J. Syst. Evol. Microbiol.">
        <title>The Global Catalogue of Microorganisms (GCM) 10K type strain sequencing project: providing services to taxonomists for standard genome sequencing and annotation.</title>
        <authorList>
            <consortium name="The Broad Institute Genomics Platform"/>
            <consortium name="The Broad Institute Genome Sequencing Center for Infectious Disease"/>
            <person name="Wu L."/>
            <person name="Ma J."/>
        </authorList>
    </citation>
    <scope>NUCLEOTIDE SEQUENCE [LARGE SCALE GENOMIC DNA]</scope>
    <source>
        <strain evidence="2 3">JCM 3272</strain>
    </source>
</reference>
<dbReference type="EMBL" id="BAAARV010000100">
    <property type="protein sequence ID" value="GAA2386001.1"/>
    <property type="molecule type" value="Genomic_DNA"/>
</dbReference>
<accession>A0ABN3HQR2</accession>
<dbReference type="InterPro" id="IPR010310">
    <property type="entry name" value="T7SS_ESAT-6-like"/>
</dbReference>
<dbReference type="Gene3D" id="1.10.287.1060">
    <property type="entry name" value="ESAT-6-like"/>
    <property type="match status" value="1"/>
</dbReference>
<dbReference type="RefSeq" id="WP_344619425.1">
    <property type="nucleotide sequence ID" value="NZ_BAAARV010000100.1"/>
</dbReference>
<name>A0ABN3HQR2_9ACTN</name>
<dbReference type="InterPro" id="IPR036689">
    <property type="entry name" value="ESAT-6-like_sf"/>
</dbReference>
<comment type="caution">
    <text evidence="2">The sequence shown here is derived from an EMBL/GenBank/DDBJ whole genome shotgun (WGS) entry which is preliminary data.</text>
</comment>
<sequence length="99" mass="11046">MDDTLVVDFGALDHASASIQSALNTLHSRLEEVSSLGKRLTANWQGDAKDAYAVRQDNWERAGADLAQMLRDIKVGVEDSMQRYRETEARNTHLFPGRG</sequence>
<dbReference type="NCBIfam" id="TIGR03930">
    <property type="entry name" value="WXG100_ESAT6"/>
    <property type="match status" value="1"/>
</dbReference>
<keyword evidence="3" id="KW-1185">Reference proteome</keyword>
<protein>
    <recommendedName>
        <fullName evidence="1">ESAT-6-like protein</fullName>
    </recommendedName>
</protein>
<evidence type="ECO:0000256" key="1">
    <source>
        <dbReference type="RuleBase" id="RU362001"/>
    </source>
</evidence>
<evidence type="ECO:0000313" key="3">
    <source>
        <dbReference type="Proteomes" id="UP001501444"/>
    </source>
</evidence>
<proteinExistence type="inferred from homology"/>